<dbReference type="GO" id="GO:0004674">
    <property type="term" value="F:protein serine/threonine kinase activity"/>
    <property type="evidence" value="ECO:0007669"/>
    <property type="project" value="UniProtKB-KW"/>
</dbReference>
<name>A0A2S9XUC9_9BACT</name>
<dbReference type="InterPro" id="IPR009091">
    <property type="entry name" value="RCC1/BLIP-II"/>
</dbReference>
<evidence type="ECO:0000256" key="9">
    <source>
        <dbReference type="ARBA" id="ARBA00023180"/>
    </source>
</evidence>
<evidence type="ECO:0000256" key="10">
    <source>
        <dbReference type="ARBA" id="ARBA00047899"/>
    </source>
</evidence>
<dbReference type="EC" id="2.7.11.1" evidence="2"/>
<keyword evidence="3" id="KW-0812">Transmembrane</keyword>
<dbReference type="OrthoDB" id="27389at2"/>
<proteinExistence type="predicted"/>
<evidence type="ECO:0000256" key="3">
    <source>
        <dbReference type="ARBA" id="ARBA00022692"/>
    </source>
</evidence>
<dbReference type="EMBL" id="PVNL01000135">
    <property type="protein sequence ID" value="PRP96453.1"/>
    <property type="molecule type" value="Genomic_DNA"/>
</dbReference>
<evidence type="ECO:0000256" key="12">
    <source>
        <dbReference type="SAM" id="SignalP"/>
    </source>
</evidence>
<feature type="signal peptide" evidence="12">
    <location>
        <begin position="1"/>
        <end position="25"/>
    </location>
</feature>
<reference evidence="13 14" key="1">
    <citation type="submission" date="2018-03" db="EMBL/GenBank/DDBJ databases">
        <title>Draft Genome Sequences of the Obligatory Marine Myxobacteria Enhygromyxa salina SWB007.</title>
        <authorList>
            <person name="Poehlein A."/>
            <person name="Moghaddam J.A."/>
            <person name="Harms H."/>
            <person name="Alanjari M."/>
            <person name="Koenig G.M."/>
            <person name="Daniel R."/>
            <person name="Schaeberle T.F."/>
        </authorList>
    </citation>
    <scope>NUCLEOTIDE SEQUENCE [LARGE SCALE GENOMIC DNA]</scope>
    <source>
        <strain evidence="13 14">SWB007</strain>
    </source>
</reference>
<evidence type="ECO:0000256" key="7">
    <source>
        <dbReference type="ARBA" id="ARBA00023157"/>
    </source>
</evidence>
<gene>
    <name evidence="13" type="ORF">ENSA7_72680</name>
</gene>
<evidence type="ECO:0000256" key="2">
    <source>
        <dbReference type="ARBA" id="ARBA00012513"/>
    </source>
</evidence>
<evidence type="ECO:0000313" key="13">
    <source>
        <dbReference type="EMBL" id="PRP96453.1"/>
    </source>
</evidence>
<comment type="catalytic activity">
    <reaction evidence="11">
        <text>L-seryl-[protein] + ATP = O-phospho-L-seryl-[protein] + ADP + H(+)</text>
        <dbReference type="Rhea" id="RHEA:17989"/>
        <dbReference type="Rhea" id="RHEA-COMP:9863"/>
        <dbReference type="Rhea" id="RHEA-COMP:11604"/>
        <dbReference type="ChEBI" id="CHEBI:15378"/>
        <dbReference type="ChEBI" id="CHEBI:29999"/>
        <dbReference type="ChEBI" id="CHEBI:30616"/>
        <dbReference type="ChEBI" id="CHEBI:83421"/>
        <dbReference type="ChEBI" id="CHEBI:456216"/>
        <dbReference type="EC" id="2.7.11.1"/>
    </reaction>
</comment>
<comment type="caution">
    <text evidence="13">The sequence shown here is derived from an EMBL/GenBank/DDBJ whole genome shotgun (WGS) entry which is preliminary data.</text>
</comment>
<keyword evidence="8" id="KW-0675">Receptor</keyword>
<comment type="subcellular location">
    <subcellularLocation>
        <location evidence="1">Membrane</location>
        <topology evidence="1">Single-pass type I membrane protein</topology>
    </subcellularLocation>
</comment>
<dbReference type="Gene3D" id="2.130.10.30">
    <property type="entry name" value="Regulator of chromosome condensation 1/beta-lactamase-inhibitor protein II"/>
    <property type="match status" value="1"/>
</dbReference>
<organism evidence="13 14">
    <name type="scientific">Enhygromyxa salina</name>
    <dbReference type="NCBI Taxonomy" id="215803"/>
    <lineage>
        <taxon>Bacteria</taxon>
        <taxon>Pseudomonadati</taxon>
        <taxon>Myxococcota</taxon>
        <taxon>Polyangia</taxon>
        <taxon>Nannocystales</taxon>
        <taxon>Nannocystaceae</taxon>
        <taxon>Enhygromyxa</taxon>
    </lineage>
</organism>
<dbReference type="PROSITE" id="PS51257">
    <property type="entry name" value="PROKAR_LIPOPROTEIN"/>
    <property type="match status" value="1"/>
</dbReference>
<dbReference type="PANTHER" id="PTHR47460:SF1">
    <property type="entry name" value="SERINE_THREONINE-PROTEIN KINASE-LIKE PROTEIN ACR4"/>
    <property type="match status" value="1"/>
</dbReference>
<evidence type="ECO:0000256" key="4">
    <source>
        <dbReference type="ARBA" id="ARBA00022729"/>
    </source>
</evidence>
<evidence type="ECO:0000256" key="8">
    <source>
        <dbReference type="ARBA" id="ARBA00023170"/>
    </source>
</evidence>
<dbReference type="PANTHER" id="PTHR47460">
    <property type="entry name" value="SERINE/THREONINE-PROTEIN KINASE-LIKE PROTEIN ACR4"/>
    <property type="match status" value="1"/>
</dbReference>
<dbReference type="AlphaFoldDB" id="A0A2S9XUC9"/>
<evidence type="ECO:0000256" key="6">
    <source>
        <dbReference type="ARBA" id="ARBA00023136"/>
    </source>
</evidence>
<evidence type="ECO:0000256" key="11">
    <source>
        <dbReference type="ARBA" id="ARBA00048679"/>
    </source>
</evidence>
<accession>A0A2S9XUC9</accession>
<feature type="chain" id="PRO_5015780222" description="non-specific serine/threonine protein kinase" evidence="12">
    <location>
        <begin position="26"/>
        <end position="300"/>
    </location>
</feature>
<dbReference type="Proteomes" id="UP000238823">
    <property type="component" value="Unassembled WGS sequence"/>
</dbReference>
<evidence type="ECO:0000256" key="5">
    <source>
        <dbReference type="ARBA" id="ARBA00022989"/>
    </source>
</evidence>
<keyword evidence="4 12" id="KW-0732">Signal</keyword>
<comment type="catalytic activity">
    <reaction evidence="10">
        <text>L-threonyl-[protein] + ATP = O-phospho-L-threonyl-[protein] + ADP + H(+)</text>
        <dbReference type="Rhea" id="RHEA:46608"/>
        <dbReference type="Rhea" id="RHEA-COMP:11060"/>
        <dbReference type="Rhea" id="RHEA-COMP:11605"/>
        <dbReference type="ChEBI" id="CHEBI:15378"/>
        <dbReference type="ChEBI" id="CHEBI:30013"/>
        <dbReference type="ChEBI" id="CHEBI:30616"/>
        <dbReference type="ChEBI" id="CHEBI:61977"/>
        <dbReference type="ChEBI" id="CHEBI:456216"/>
        <dbReference type="EC" id="2.7.11.1"/>
    </reaction>
</comment>
<evidence type="ECO:0000256" key="1">
    <source>
        <dbReference type="ARBA" id="ARBA00004479"/>
    </source>
</evidence>
<keyword evidence="6" id="KW-0472">Membrane</keyword>
<keyword evidence="7" id="KW-1015">Disulfide bond</keyword>
<evidence type="ECO:0000313" key="14">
    <source>
        <dbReference type="Proteomes" id="UP000238823"/>
    </source>
</evidence>
<protein>
    <recommendedName>
        <fullName evidence="2">non-specific serine/threonine protein kinase</fullName>
        <ecNumber evidence="2">2.7.11.1</ecNumber>
    </recommendedName>
</protein>
<keyword evidence="9" id="KW-0325">Glycoprotein</keyword>
<dbReference type="SUPFAM" id="SSF50985">
    <property type="entry name" value="RCC1/BLIP-II"/>
    <property type="match status" value="1"/>
</dbReference>
<sequence>MRCSSSTIHYLATCGLLVCWLSSSSGCLLLVDPPFTTDSDGPSSTPRPATGWTDLSVAFNLCALDADGAIWCGADEGDLRLVDEGPFVSVSQNGWGEPCGVTGAGTLRCDIRGSDGFELSEFYSAVSGSSDAGCGLQALSGAARCWPDATNVPGPFVSVGASEDLACGVLESSLELQCWDIDSLVFDEALNPPGGSFTRVVTSDHVGCALSTGGSIQCWGYDFSGLLSGGPPAGSSYVDLSIYDDGCAVTTTGEVLCWGDNAGDPNYTHLSPPAGVAFSRVSVGNELSCGIASDTSLHCW</sequence>
<dbReference type="GO" id="GO:0016020">
    <property type="term" value="C:membrane"/>
    <property type="evidence" value="ECO:0007669"/>
    <property type="project" value="UniProtKB-SubCell"/>
</dbReference>
<keyword evidence="5" id="KW-1133">Transmembrane helix</keyword>